<dbReference type="FunCoup" id="A0A200QSE6">
    <property type="interactions" value="88"/>
</dbReference>
<dbReference type="STRING" id="56857.A0A200QSE6"/>
<dbReference type="SFLD" id="SFLDG01152">
    <property type="entry name" value="Main.3:_Omega-_and_Tau-like"/>
    <property type="match status" value="1"/>
</dbReference>
<comment type="subcellular location">
    <subcellularLocation>
        <location evidence="3">Cytoplasm</location>
        <location evidence="3">Cytosol</location>
    </subcellularLocation>
</comment>
<dbReference type="EC" id="2.5.1.18" evidence="3"/>
<evidence type="ECO:0000256" key="1">
    <source>
        <dbReference type="ARBA" id="ARBA00022679"/>
    </source>
</evidence>
<dbReference type="InterPro" id="IPR004045">
    <property type="entry name" value="Glutathione_S-Trfase_N"/>
</dbReference>
<dbReference type="SUPFAM" id="SSF47616">
    <property type="entry name" value="GST C-terminal domain-like"/>
    <property type="match status" value="1"/>
</dbReference>
<evidence type="ECO:0000256" key="3">
    <source>
        <dbReference type="RuleBase" id="RU369102"/>
    </source>
</evidence>
<dbReference type="InterPro" id="IPR036282">
    <property type="entry name" value="Glutathione-S-Trfase_C_sf"/>
</dbReference>
<accession>A0A200QSE6</accession>
<dbReference type="InterPro" id="IPR036249">
    <property type="entry name" value="Thioredoxin-like_sf"/>
</dbReference>
<name>A0A200QSE6_MACCD</name>
<dbReference type="CDD" id="cd03185">
    <property type="entry name" value="GST_C_Tau"/>
    <property type="match status" value="1"/>
</dbReference>
<dbReference type="Gene3D" id="3.40.30.10">
    <property type="entry name" value="Glutaredoxin"/>
    <property type="match status" value="1"/>
</dbReference>
<organism evidence="6 7">
    <name type="scientific">Macleaya cordata</name>
    <name type="common">Five-seeded plume-poppy</name>
    <name type="synonym">Bocconia cordata</name>
    <dbReference type="NCBI Taxonomy" id="56857"/>
    <lineage>
        <taxon>Eukaryota</taxon>
        <taxon>Viridiplantae</taxon>
        <taxon>Streptophyta</taxon>
        <taxon>Embryophyta</taxon>
        <taxon>Tracheophyta</taxon>
        <taxon>Spermatophyta</taxon>
        <taxon>Magnoliopsida</taxon>
        <taxon>Ranunculales</taxon>
        <taxon>Papaveraceae</taxon>
        <taxon>Papaveroideae</taxon>
        <taxon>Macleaya</taxon>
    </lineage>
</organism>
<sequence length="235" mass="26691">MEEEVKGVKLYGMWASIFAKRVEMALKMKGIPYEYVEEDLVNKSEKLLNYNPVYKKVPVLVHHEKPISESLIILEYIDENWKHPPLLLPEVPFQRAKVRFWANFVNQQVFPSVRAIHVLEGEEQEKVTQELYEKLKVLEEGVEKDFFSSVAGTVFCGGATAGLIDILLWSIFGLHEAAEEACGVKIIDPQSNRLLFKLVTSLNDLPVAKEVLPPHEGFVAILKHIRAKALQSPKA</sequence>
<dbReference type="SUPFAM" id="SSF52833">
    <property type="entry name" value="Thioredoxin-like"/>
    <property type="match status" value="1"/>
</dbReference>
<evidence type="ECO:0000313" key="6">
    <source>
        <dbReference type="EMBL" id="OVA13363.1"/>
    </source>
</evidence>
<dbReference type="SFLD" id="SFLDS00019">
    <property type="entry name" value="Glutathione_Transferase_(cytos"/>
    <property type="match status" value="1"/>
</dbReference>
<dbReference type="InterPro" id="IPR045073">
    <property type="entry name" value="Omega/Tau-like"/>
</dbReference>
<keyword evidence="3" id="KW-0963">Cytoplasm</keyword>
<dbReference type="InParanoid" id="A0A200QSE6"/>
<dbReference type="InterPro" id="IPR040079">
    <property type="entry name" value="Glutathione_S-Trfase"/>
</dbReference>
<dbReference type="Gene3D" id="1.20.1050.10">
    <property type="match status" value="1"/>
</dbReference>
<comment type="caution">
    <text evidence="6">The sequence shown here is derived from an EMBL/GenBank/DDBJ whole genome shotgun (WGS) entry which is preliminary data.</text>
</comment>
<proteinExistence type="inferred from homology"/>
<dbReference type="EMBL" id="MVGT01001150">
    <property type="protein sequence ID" value="OVA13363.1"/>
    <property type="molecule type" value="Genomic_DNA"/>
</dbReference>
<dbReference type="CDD" id="cd03058">
    <property type="entry name" value="GST_N_Tau"/>
    <property type="match status" value="1"/>
</dbReference>
<feature type="domain" description="GST N-terminal" evidence="4">
    <location>
        <begin position="6"/>
        <end position="85"/>
    </location>
</feature>
<dbReference type="Pfam" id="PF02798">
    <property type="entry name" value="GST_N"/>
    <property type="match status" value="1"/>
</dbReference>
<feature type="domain" description="GST C-terminal" evidence="5">
    <location>
        <begin position="91"/>
        <end position="229"/>
    </location>
</feature>
<dbReference type="AlphaFoldDB" id="A0A200QSE6"/>
<protein>
    <recommendedName>
        <fullName evidence="3">Glutathione S-transferase</fullName>
        <ecNumber evidence="3">2.5.1.18</ecNumber>
    </recommendedName>
</protein>
<dbReference type="Proteomes" id="UP000195402">
    <property type="component" value="Unassembled WGS sequence"/>
</dbReference>
<dbReference type="GO" id="GO:0005829">
    <property type="term" value="C:cytosol"/>
    <property type="evidence" value="ECO:0007669"/>
    <property type="project" value="UniProtKB-SubCell"/>
</dbReference>
<dbReference type="PROSITE" id="PS50405">
    <property type="entry name" value="GST_CTER"/>
    <property type="match status" value="1"/>
</dbReference>
<gene>
    <name evidence="6" type="ORF">BVC80_285g97</name>
</gene>
<dbReference type="OMA" id="WISYINQ"/>
<evidence type="ECO:0000256" key="2">
    <source>
        <dbReference type="ARBA" id="ARBA00047960"/>
    </source>
</evidence>
<evidence type="ECO:0000259" key="4">
    <source>
        <dbReference type="PROSITE" id="PS50404"/>
    </source>
</evidence>
<dbReference type="SFLD" id="SFLDG00358">
    <property type="entry name" value="Main_(cytGST)"/>
    <property type="match status" value="1"/>
</dbReference>
<dbReference type="PANTHER" id="PTHR11260">
    <property type="entry name" value="GLUTATHIONE S-TRANSFERASE, GST, SUPERFAMILY, GST DOMAIN CONTAINING"/>
    <property type="match status" value="1"/>
</dbReference>
<keyword evidence="1 3" id="KW-0808">Transferase</keyword>
<reference evidence="6 7" key="1">
    <citation type="journal article" date="2017" name="Mol. Plant">
        <title>The Genome of Medicinal Plant Macleaya cordata Provides New Insights into Benzylisoquinoline Alkaloids Metabolism.</title>
        <authorList>
            <person name="Liu X."/>
            <person name="Liu Y."/>
            <person name="Huang P."/>
            <person name="Ma Y."/>
            <person name="Qing Z."/>
            <person name="Tang Q."/>
            <person name="Cao H."/>
            <person name="Cheng P."/>
            <person name="Zheng Y."/>
            <person name="Yuan Z."/>
            <person name="Zhou Y."/>
            <person name="Liu J."/>
            <person name="Tang Z."/>
            <person name="Zhuo Y."/>
            <person name="Zhang Y."/>
            <person name="Yu L."/>
            <person name="Huang J."/>
            <person name="Yang P."/>
            <person name="Peng Q."/>
            <person name="Zhang J."/>
            <person name="Jiang W."/>
            <person name="Zhang Z."/>
            <person name="Lin K."/>
            <person name="Ro D.K."/>
            <person name="Chen X."/>
            <person name="Xiong X."/>
            <person name="Shang Y."/>
            <person name="Huang S."/>
            <person name="Zeng J."/>
        </authorList>
    </citation>
    <scope>NUCLEOTIDE SEQUENCE [LARGE SCALE GENOMIC DNA]</scope>
    <source>
        <strain evidence="7">cv. BLH2017</strain>
        <tissue evidence="6">Root</tissue>
    </source>
</reference>
<dbReference type="InterPro" id="IPR010987">
    <property type="entry name" value="Glutathione-S-Trfase_C-like"/>
</dbReference>
<evidence type="ECO:0000313" key="7">
    <source>
        <dbReference type="Proteomes" id="UP000195402"/>
    </source>
</evidence>
<dbReference type="PANTHER" id="PTHR11260:SF711">
    <property type="entry name" value="GLUTATHIONE S-TRANSFERASE U9"/>
    <property type="match status" value="1"/>
</dbReference>
<comment type="catalytic activity">
    <reaction evidence="2 3">
        <text>RX + glutathione = an S-substituted glutathione + a halide anion + H(+)</text>
        <dbReference type="Rhea" id="RHEA:16437"/>
        <dbReference type="ChEBI" id="CHEBI:15378"/>
        <dbReference type="ChEBI" id="CHEBI:16042"/>
        <dbReference type="ChEBI" id="CHEBI:17792"/>
        <dbReference type="ChEBI" id="CHEBI:57925"/>
        <dbReference type="ChEBI" id="CHEBI:90779"/>
        <dbReference type="EC" id="2.5.1.18"/>
    </reaction>
</comment>
<dbReference type="GO" id="GO:0004364">
    <property type="term" value="F:glutathione transferase activity"/>
    <property type="evidence" value="ECO:0007669"/>
    <property type="project" value="UniProtKB-UniRule"/>
</dbReference>
<dbReference type="FunFam" id="3.40.30.10:FF:000014">
    <property type="entry name" value="Tau class glutathione S-transferase"/>
    <property type="match status" value="1"/>
</dbReference>
<evidence type="ECO:0000259" key="5">
    <source>
        <dbReference type="PROSITE" id="PS50405"/>
    </source>
</evidence>
<comment type="function">
    <text evidence="3">Is involved in the conjugation of reduced glutathione to a wide number of exogenous and endogenous hydrophobic electrophiles.</text>
</comment>
<dbReference type="InterPro" id="IPR045074">
    <property type="entry name" value="GST_C_Tau"/>
</dbReference>
<comment type="similarity">
    <text evidence="3">Belongs to the GST superfamily.</text>
</comment>
<dbReference type="OrthoDB" id="4951845at2759"/>
<keyword evidence="7" id="KW-1185">Reference proteome</keyword>
<dbReference type="GO" id="GO:0006749">
    <property type="term" value="P:glutathione metabolic process"/>
    <property type="evidence" value="ECO:0007669"/>
    <property type="project" value="InterPro"/>
</dbReference>
<dbReference type="PROSITE" id="PS50404">
    <property type="entry name" value="GST_NTER"/>
    <property type="match status" value="1"/>
</dbReference>